<dbReference type="InterPro" id="IPR025403">
    <property type="entry name" value="TgpA-like_C"/>
</dbReference>
<keyword evidence="2" id="KW-0732">Signal</keyword>
<evidence type="ECO:0000313" key="4">
    <source>
        <dbReference type="EMBL" id="SCC61876.1"/>
    </source>
</evidence>
<evidence type="ECO:0000256" key="1">
    <source>
        <dbReference type="SAM" id="Phobius"/>
    </source>
</evidence>
<feature type="chain" id="PRO_5008692209" description="Protein-glutamine gamma-glutamyltransferase-like C-terminal domain-containing protein" evidence="2">
    <location>
        <begin position="27"/>
        <end position="330"/>
    </location>
</feature>
<dbReference type="PROSITE" id="PS51257">
    <property type="entry name" value="PROKAR_LIPOPROTEIN"/>
    <property type="match status" value="1"/>
</dbReference>
<sequence length="330" mass="37635">MRFPCQHYVFLTLLACLLLTGIAVHAQQIVAPAQNTDARQTLIGHAIEDTMSQRTNVRNGLLKTALHPEAPEDTQPTVEDTVPITEDTIASDAATTIPSADDPYATREEQIRSTQRELYDSVMPEDDAREGIDYATIWSRQLPANAAQSLRSKKEFNYETTPKPPPRFLVVLLGILSRIFTPVLIVLLAATLIFAILYILRNNDIKLFARKQKPMALPDVEEKMVEDIQNANFQLLLEQAIHAANWTAGVRYLYLYTLQQLQRKGLIHLGPNKTNRDYLRDLTNTRWHNNFSVLTLDYEYVCYGNFPLSQQDFELIRQQFNTFKNELGPS</sequence>
<keyword evidence="5" id="KW-1185">Reference proteome</keyword>
<gene>
    <name evidence="4" type="ORF">GA0116948_11946</name>
</gene>
<keyword evidence="1" id="KW-0812">Transmembrane</keyword>
<keyword evidence="1" id="KW-1133">Transmembrane helix</keyword>
<accession>A0A1C4G155</accession>
<feature type="domain" description="Protein-glutamine gamma-glutamyltransferase-like C-terminal" evidence="3">
    <location>
        <begin position="253"/>
        <end position="318"/>
    </location>
</feature>
<feature type="signal peptide" evidence="2">
    <location>
        <begin position="1"/>
        <end position="26"/>
    </location>
</feature>
<organism evidence="4 5">
    <name type="scientific">Chitinophaga costaii</name>
    <dbReference type="NCBI Taxonomy" id="1335309"/>
    <lineage>
        <taxon>Bacteria</taxon>
        <taxon>Pseudomonadati</taxon>
        <taxon>Bacteroidota</taxon>
        <taxon>Chitinophagia</taxon>
        <taxon>Chitinophagales</taxon>
        <taxon>Chitinophagaceae</taxon>
        <taxon>Chitinophaga</taxon>
    </lineage>
</organism>
<dbReference type="Pfam" id="PF13559">
    <property type="entry name" value="DUF4129"/>
    <property type="match status" value="1"/>
</dbReference>
<evidence type="ECO:0000256" key="2">
    <source>
        <dbReference type="SAM" id="SignalP"/>
    </source>
</evidence>
<proteinExistence type="predicted"/>
<evidence type="ECO:0000313" key="5">
    <source>
        <dbReference type="Proteomes" id="UP000242818"/>
    </source>
</evidence>
<feature type="transmembrane region" description="Helical" evidence="1">
    <location>
        <begin position="168"/>
        <end position="200"/>
    </location>
</feature>
<protein>
    <recommendedName>
        <fullName evidence="3">Protein-glutamine gamma-glutamyltransferase-like C-terminal domain-containing protein</fullName>
    </recommendedName>
</protein>
<dbReference type="Proteomes" id="UP000242818">
    <property type="component" value="Unassembled WGS sequence"/>
</dbReference>
<reference evidence="4 5" key="1">
    <citation type="submission" date="2016-08" db="EMBL/GenBank/DDBJ databases">
        <authorList>
            <person name="Seilhamer J.J."/>
        </authorList>
    </citation>
    <scope>NUCLEOTIDE SEQUENCE [LARGE SCALE GENOMIC DNA]</scope>
    <source>
        <strain evidence="4 5">A37T2</strain>
    </source>
</reference>
<dbReference type="EMBL" id="FMAR01000019">
    <property type="protein sequence ID" value="SCC61876.1"/>
    <property type="molecule type" value="Genomic_DNA"/>
</dbReference>
<dbReference type="AlphaFoldDB" id="A0A1C4G155"/>
<name>A0A1C4G155_9BACT</name>
<dbReference type="RefSeq" id="WP_089715332.1">
    <property type="nucleotide sequence ID" value="NZ_FMAR01000019.1"/>
</dbReference>
<evidence type="ECO:0000259" key="3">
    <source>
        <dbReference type="Pfam" id="PF13559"/>
    </source>
</evidence>
<keyword evidence="1" id="KW-0472">Membrane</keyword>
<dbReference type="STRING" id="1335309.GA0116948_11946"/>